<sequence length="66" mass="7345">MPSFHLPDMSCGHCASRVSQALKALDPQCRIDFELRERRIQVQSEQAPQALVEALREAGYPPAPTP</sequence>
<accession>A0A931NGM0</accession>
<dbReference type="EMBL" id="JAEDAK010000002">
    <property type="protein sequence ID" value="MBH9576214.1"/>
    <property type="molecule type" value="Genomic_DNA"/>
</dbReference>
<name>A0A931NGM0_9BURK</name>
<dbReference type="SUPFAM" id="SSF55008">
    <property type="entry name" value="HMA, heavy metal-associated domain"/>
    <property type="match status" value="1"/>
</dbReference>
<comment type="caution">
    <text evidence="2">The sequence shown here is derived from an EMBL/GenBank/DDBJ whole genome shotgun (WGS) entry which is preliminary data.</text>
</comment>
<keyword evidence="3" id="KW-1185">Reference proteome</keyword>
<dbReference type="InterPro" id="IPR006121">
    <property type="entry name" value="HMA_dom"/>
</dbReference>
<dbReference type="GO" id="GO:0046872">
    <property type="term" value="F:metal ion binding"/>
    <property type="evidence" value="ECO:0007669"/>
    <property type="project" value="InterPro"/>
</dbReference>
<dbReference type="AlphaFoldDB" id="A0A931NGM0"/>
<evidence type="ECO:0000259" key="1">
    <source>
        <dbReference type="PROSITE" id="PS50846"/>
    </source>
</evidence>
<dbReference type="RefSeq" id="WP_198109818.1">
    <property type="nucleotide sequence ID" value="NZ_JAEDAK010000002.1"/>
</dbReference>
<dbReference type="Pfam" id="PF00403">
    <property type="entry name" value="HMA"/>
    <property type="match status" value="1"/>
</dbReference>
<dbReference type="CDD" id="cd00371">
    <property type="entry name" value="HMA"/>
    <property type="match status" value="1"/>
</dbReference>
<organism evidence="2 3">
    <name type="scientific">Inhella proteolytica</name>
    <dbReference type="NCBI Taxonomy" id="2795029"/>
    <lineage>
        <taxon>Bacteria</taxon>
        <taxon>Pseudomonadati</taxon>
        <taxon>Pseudomonadota</taxon>
        <taxon>Betaproteobacteria</taxon>
        <taxon>Burkholderiales</taxon>
        <taxon>Sphaerotilaceae</taxon>
        <taxon>Inhella</taxon>
    </lineage>
</organism>
<dbReference type="PROSITE" id="PS50846">
    <property type="entry name" value="HMA_2"/>
    <property type="match status" value="1"/>
</dbReference>
<proteinExistence type="predicted"/>
<dbReference type="Gene3D" id="3.30.70.100">
    <property type="match status" value="1"/>
</dbReference>
<evidence type="ECO:0000313" key="2">
    <source>
        <dbReference type="EMBL" id="MBH9576214.1"/>
    </source>
</evidence>
<evidence type="ECO:0000313" key="3">
    <source>
        <dbReference type="Proteomes" id="UP000613266"/>
    </source>
</evidence>
<gene>
    <name evidence="2" type="ORF">I7X39_04760</name>
</gene>
<dbReference type="Proteomes" id="UP000613266">
    <property type="component" value="Unassembled WGS sequence"/>
</dbReference>
<reference evidence="2" key="1">
    <citation type="submission" date="2020-12" db="EMBL/GenBank/DDBJ databases">
        <title>The genome sequence of Inhella sp. 1Y17.</title>
        <authorList>
            <person name="Liu Y."/>
        </authorList>
    </citation>
    <scope>NUCLEOTIDE SEQUENCE</scope>
    <source>
        <strain evidence="2">1Y17</strain>
    </source>
</reference>
<dbReference type="InterPro" id="IPR036163">
    <property type="entry name" value="HMA_dom_sf"/>
</dbReference>
<protein>
    <submittedName>
        <fullName evidence="2">Heavy-metal-associated domain-containing protein</fullName>
    </submittedName>
</protein>
<feature type="domain" description="HMA" evidence="1">
    <location>
        <begin position="1"/>
        <end position="63"/>
    </location>
</feature>